<reference evidence="2" key="1">
    <citation type="submission" date="2017-06" db="EMBL/GenBank/DDBJ databases">
        <authorList>
            <person name="Varghese N."/>
            <person name="Submissions S."/>
        </authorList>
    </citation>
    <scope>NUCLEOTIDE SEQUENCE [LARGE SCALE GENOMIC DNA]</scope>
    <source>
        <strain evidence="2">Ca-68</strain>
    </source>
</reference>
<evidence type="ECO:0000313" key="1">
    <source>
        <dbReference type="EMBL" id="SNR89156.1"/>
    </source>
</evidence>
<dbReference type="RefSeq" id="WP_143738702.1">
    <property type="nucleotide sequence ID" value="NZ_FZOA01000006.1"/>
</dbReference>
<dbReference type="AlphaFoldDB" id="A0A239A0F6"/>
<organism evidence="1 2">
    <name type="scientific">Methylobacillus rhizosphaerae</name>
    <dbReference type="NCBI Taxonomy" id="551994"/>
    <lineage>
        <taxon>Bacteria</taxon>
        <taxon>Pseudomonadati</taxon>
        <taxon>Pseudomonadota</taxon>
        <taxon>Betaproteobacteria</taxon>
        <taxon>Nitrosomonadales</taxon>
        <taxon>Methylophilaceae</taxon>
        <taxon>Methylobacillus</taxon>
    </lineage>
</organism>
<proteinExistence type="predicted"/>
<dbReference type="EMBL" id="FZOA01000006">
    <property type="protein sequence ID" value="SNR89156.1"/>
    <property type="molecule type" value="Genomic_DNA"/>
</dbReference>
<sequence>MSNPISLMRILIFVILGFLSLTSHADDDFYSLMLPGSYILVGKALDSERTYVGKIVIEGVKIGFKITRVIAGKSVYGNGKIESAAGGDAKVLRIRFNEDGSDYEQTCMIGADLDNYARISCYLYRPEVETLNPGLEVLFIDHTTR</sequence>
<evidence type="ECO:0000313" key="2">
    <source>
        <dbReference type="Proteomes" id="UP000198305"/>
    </source>
</evidence>
<dbReference type="OrthoDB" id="6400832at2"/>
<name>A0A239A0F6_9PROT</name>
<dbReference type="Proteomes" id="UP000198305">
    <property type="component" value="Unassembled WGS sequence"/>
</dbReference>
<gene>
    <name evidence="1" type="ORF">SAMN05192560_1615</name>
</gene>
<keyword evidence="2" id="KW-1185">Reference proteome</keyword>
<accession>A0A239A0F6</accession>
<protein>
    <submittedName>
        <fullName evidence="1">Uncharacterized protein</fullName>
    </submittedName>
</protein>